<evidence type="ECO:0000256" key="1">
    <source>
        <dbReference type="SAM" id="MobiDB-lite"/>
    </source>
</evidence>
<proteinExistence type="predicted"/>
<organism evidence="2 3">
    <name type="scientific">Corallococcus llansteffanensis</name>
    <dbReference type="NCBI Taxonomy" id="2316731"/>
    <lineage>
        <taxon>Bacteria</taxon>
        <taxon>Pseudomonadati</taxon>
        <taxon>Myxococcota</taxon>
        <taxon>Myxococcia</taxon>
        <taxon>Myxococcales</taxon>
        <taxon>Cystobacterineae</taxon>
        <taxon>Myxococcaceae</taxon>
        <taxon>Corallococcus</taxon>
    </lineage>
</organism>
<reference evidence="3" key="1">
    <citation type="submission" date="2018-09" db="EMBL/GenBank/DDBJ databases">
        <authorList>
            <person name="Livingstone P.G."/>
            <person name="Whitworth D.E."/>
        </authorList>
    </citation>
    <scope>NUCLEOTIDE SEQUENCE [LARGE SCALE GENOMIC DNA]</scope>
    <source>
        <strain evidence="3">CA051B</strain>
    </source>
</reference>
<dbReference type="EMBL" id="RAWB01000124">
    <property type="protein sequence ID" value="RKH59940.1"/>
    <property type="molecule type" value="Genomic_DNA"/>
</dbReference>
<accession>A0A3A8PYK5</accession>
<evidence type="ECO:0000313" key="3">
    <source>
        <dbReference type="Proteomes" id="UP000272888"/>
    </source>
</evidence>
<gene>
    <name evidence="2" type="ORF">D7V93_13980</name>
</gene>
<sequence length="308" mass="35182">MAINPETTHEAEAEITTEQWESRGKKDHMVSRKRLPKDWQEWSKDNRLDSYWTRFPLKGKKGGKPPFQVGDEAVPSGSKKVTVKWKVWESSDQLHDKEVEFYSVMRAEKYYIDAGYKKLGSKYSFTLFGRPIEDCGVDNFFYRASDRSYVFCESKFTRSMATFASWKADKKRVWARLSNYKGQRQMSWKWIQDRAQKAYKRPSGLRPDMPLAEKAALRMAAARMKGAADQKNGKRMVNIHGADHVPVCPGVYTFTSDEAGVISSNELLVDWPFTPAEDEFIELGEEFDAWASKKNAGDEAPPAPGSGT</sequence>
<dbReference type="Proteomes" id="UP000272888">
    <property type="component" value="Unassembled WGS sequence"/>
</dbReference>
<protein>
    <submittedName>
        <fullName evidence="2">Uncharacterized protein</fullName>
    </submittedName>
</protein>
<comment type="caution">
    <text evidence="2">The sequence shown here is derived from an EMBL/GenBank/DDBJ whole genome shotgun (WGS) entry which is preliminary data.</text>
</comment>
<keyword evidence="3" id="KW-1185">Reference proteome</keyword>
<feature type="compositionally biased region" description="Basic and acidic residues" evidence="1">
    <location>
        <begin position="20"/>
        <end position="31"/>
    </location>
</feature>
<evidence type="ECO:0000313" key="2">
    <source>
        <dbReference type="EMBL" id="RKH59940.1"/>
    </source>
</evidence>
<dbReference type="RefSeq" id="WP_120643885.1">
    <property type="nucleotide sequence ID" value="NZ_RAWB01000124.1"/>
</dbReference>
<name>A0A3A8PYK5_9BACT</name>
<dbReference type="AlphaFoldDB" id="A0A3A8PYK5"/>
<feature type="region of interest" description="Disordered" evidence="1">
    <location>
        <begin position="1"/>
        <end position="31"/>
    </location>
</feature>